<keyword evidence="7" id="KW-0378">Hydrolase</keyword>
<dbReference type="Proteomes" id="UP001156601">
    <property type="component" value="Unassembled WGS sequence"/>
</dbReference>
<comment type="similarity">
    <text evidence="6 7">Belongs to the Mrp/NBP35 ATP-binding proteins family.</text>
</comment>
<organism evidence="8 9">
    <name type="scientific">Agaribacter marinus</name>
    <dbReference type="NCBI Taxonomy" id="1431249"/>
    <lineage>
        <taxon>Bacteria</taxon>
        <taxon>Pseudomonadati</taxon>
        <taxon>Pseudomonadota</taxon>
        <taxon>Gammaproteobacteria</taxon>
        <taxon>Alteromonadales</taxon>
        <taxon>Alteromonadaceae</taxon>
        <taxon>Agaribacter</taxon>
    </lineage>
</organism>
<reference evidence="8" key="1">
    <citation type="journal article" date="2014" name="Int. J. Syst. Evol. Microbiol.">
        <title>Complete genome sequence of Corynebacterium casei LMG S-19264T (=DSM 44701T), isolated from a smear-ripened cheese.</title>
        <authorList>
            <consortium name="US DOE Joint Genome Institute (JGI-PGF)"/>
            <person name="Walter F."/>
            <person name="Albersmeier A."/>
            <person name="Kalinowski J."/>
            <person name="Ruckert C."/>
        </authorList>
    </citation>
    <scope>NUCLEOTIDE SEQUENCE</scope>
    <source>
        <strain evidence="8">NBRC 110023</strain>
    </source>
</reference>
<dbReference type="PROSITE" id="PS01215">
    <property type="entry name" value="MRP"/>
    <property type="match status" value="1"/>
</dbReference>
<keyword evidence="5 7" id="KW-0411">Iron-sulfur</keyword>
<dbReference type="Gene3D" id="3.40.50.300">
    <property type="entry name" value="P-loop containing nucleotide triphosphate hydrolases"/>
    <property type="match status" value="1"/>
</dbReference>
<keyword evidence="2 7" id="KW-0547">Nucleotide-binding</keyword>
<dbReference type="AlphaFoldDB" id="A0AA37WH42"/>
<comment type="subunit">
    <text evidence="7">Homodimer.</text>
</comment>
<evidence type="ECO:0000256" key="2">
    <source>
        <dbReference type="ARBA" id="ARBA00022741"/>
    </source>
</evidence>
<dbReference type="InterPro" id="IPR044304">
    <property type="entry name" value="NUBPL-like"/>
</dbReference>
<gene>
    <name evidence="8" type="ORF">GCM10007852_04050</name>
</gene>
<dbReference type="RefSeq" id="WP_284215826.1">
    <property type="nucleotide sequence ID" value="NZ_BSOT01000005.1"/>
</dbReference>
<dbReference type="SUPFAM" id="SSF52540">
    <property type="entry name" value="P-loop containing nucleoside triphosphate hydrolases"/>
    <property type="match status" value="1"/>
</dbReference>
<evidence type="ECO:0000256" key="1">
    <source>
        <dbReference type="ARBA" id="ARBA00022723"/>
    </source>
</evidence>
<dbReference type="InterPro" id="IPR019591">
    <property type="entry name" value="Mrp/NBP35_ATP-bd"/>
</dbReference>
<dbReference type="GO" id="GO:0016226">
    <property type="term" value="P:iron-sulfur cluster assembly"/>
    <property type="evidence" value="ECO:0007669"/>
    <property type="project" value="InterPro"/>
</dbReference>
<sequence>MFFRKKQKQVETNDEPSTSSAISLALKAHLGIESSDLIQVVISAKEISISLPIPSTLDEATILEVLQERGLIPSGYQCRVASNIPMFAAKQALVTNVKNIVAVSSGKGGVGKSATAVNLALALTKLGARVGILDADIYGPSVPIMLGTTNASPESNDNKTMQPIHAHGMVSNSIGYLVDNEHASIWRGPMASKALQQLVNETKWPLLDYLIVDMPPGTGDIQLTMAQNIPLTAAVVVTTPQDIALSDAGKGIAMFEKLDIPVVGIVENMSFFECPSCHTQSPIFASGGASKLGSRYKLPVLAEVPINMQIRENADNGHSLFADHSNTHLQDIYLDAARSMAANMVNKIKVSQVAIASGGGIDITRLD</sequence>
<dbReference type="InterPro" id="IPR027417">
    <property type="entry name" value="P-loop_NTPase"/>
</dbReference>
<dbReference type="Pfam" id="PF10609">
    <property type="entry name" value="ParA"/>
    <property type="match status" value="1"/>
</dbReference>
<dbReference type="HAMAP" id="MF_02040">
    <property type="entry name" value="Mrp_NBP35"/>
    <property type="match status" value="1"/>
</dbReference>
<reference evidence="8" key="2">
    <citation type="submission" date="2023-01" db="EMBL/GenBank/DDBJ databases">
        <title>Draft genome sequence of Agaribacter marinus strain NBRC 110023.</title>
        <authorList>
            <person name="Sun Q."/>
            <person name="Mori K."/>
        </authorList>
    </citation>
    <scope>NUCLEOTIDE SEQUENCE</scope>
    <source>
        <strain evidence="8">NBRC 110023</strain>
    </source>
</reference>
<dbReference type="PANTHER" id="PTHR42961">
    <property type="entry name" value="IRON-SULFUR PROTEIN NUBPL"/>
    <property type="match status" value="1"/>
</dbReference>
<evidence type="ECO:0000256" key="3">
    <source>
        <dbReference type="ARBA" id="ARBA00022840"/>
    </source>
</evidence>
<evidence type="ECO:0000313" key="8">
    <source>
        <dbReference type="EMBL" id="GLR69497.1"/>
    </source>
</evidence>
<dbReference type="NCBIfam" id="NF008669">
    <property type="entry name" value="PRK11670.1"/>
    <property type="match status" value="1"/>
</dbReference>
<dbReference type="GO" id="GO:0051539">
    <property type="term" value="F:4 iron, 4 sulfur cluster binding"/>
    <property type="evidence" value="ECO:0007669"/>
    <property type="project" value="TreeGrafter"/>
</dbReference>
<dbReference type="GO" id="GO:0005829">
    <property type="term" value="C:cytosol"/>
    <property type="evidence" value="ECO:0007669"/>
    <property type="project" value="TreeGrafter"/>
</dbReference>
<dbReference type="GO" id="GO:0016887">
    <property type="term" value="F:ATP hydrolysis activity"/>
    <property type="evidence" value="ECO:0007669"/>
    <property type="project" value="UniProtKB-UniRule"/>
</dbReference>
<keyword evidence="4 7" id="KW-0408">Iron</keyword>
<dbReference type="PANTHER" id="PTHR42961:SF2">
    <property type="entry name" value="IRON-SULFUR PROTEIN NUBPL"/>
    <property type="match status" value="1"/>
</dbReference>
<comment type="caution">
    <text evidence="8">The sequence shown here is derived from an EMBL/GenBank/DDBJ whole genome shotgun (WGS) entry which is preliminary data.</text>
</comment>
<proteinExistence type="inferred from homology"/>
<evidence type="ECO:0000256" key="7">
    <source>
        <dbReference type="HAMAP-Rule" id="MF_02040"/>
    </source>
</evidence>
<name>A0AA37WH42_9ALTE</name>
<dbReference type="InterPro" id="IPR000808">
    <property type="entry name" value="Mrp-like_CS"/>
</dbReference>
<keyword evidence="9" id="KW-1185">Reference proteome</keyword>
<evidence type="ECO:0000256" key="5">
    <source>
        <dbReference type="ARBA" id="ARBA00023014"/>
    </source>
</evidence>
<evidence type="ECO:0000256" key="4">
    <source>
        <dbReference type="ARBA" id="ARBA00023004"/>
    </source>
</evidence>
<dbReference type="EMBL" id="BSOT01000005">
    <property type="protein sequence ID" value="GLR69497.1"/>
    <property type="molecule type" value="Genomic_DNA"/>
</dbReference>
<keyword evidence="3 7" id="KW-0067">ATP-binding</keyword>
<evidence type="ECO:0000256" key="6">
    <source>
        <dbReference type="ARBA" id="ARBA00024036"/>
    </source>
</evidence>
<dbReference type="GO" id="GO:0005524">
    <property type="term" value="F:ATP binding"/>
    <property type="evidence" value="ECO:0007669"/>
    <property type="project" value="UniProtKB-UniRule"/>
</dbReference>
<dbReference type="GO" id="GO:0140663">
    <property type="term" value="F:ATP-dependent FeS chaperone activity"/>
    <property type="evidence" value="ECO:0007669"/>
    <property type="project" value="InterPro"/>
</dbReference>
<protein>
    <recommendedName>
        <fullName evidence="7">Iron-sulfur cluster carrier protein</fullName>
    </recommendedName>
</protein>
<dbReference type="GO" id="GO:0046872">
    <property type="term" value="F:metal ion binding"/>
    <property type="evidence" value="ECO:0007669"/>
    <property type="project" value="UniProtKB-KW"/>
</dbReference>
<feature type="binding site" evidence="7">
    <location>
        <begin position="106"/>
        <end position="113"/>
    </location>
    <ligand>
        <name>ATP</name>
        <dbReference type="ChEBI" id="CHEBI:30616"/>
    </ligand>
</feature>
<keyword evidence="1 7" id="KW-0479">Metal-binding</keyword>
<dbReference type="FunFam" id="3.40.50.300:FF:000418">
    <property type="entry name" value="Iron-sulfur cluster carrier protein"/>
    <property type="match status" value="1"/>
</dbReference>
<accession>A0AA37WH42</accession>
<dbReference type="CDD" id="cd02037">
    <property type="entry name" value="Mrp_NBP35"/>
    <property type="match status" value="1"/>
</dbReference>
<dbReference type="InterPro" id="IPR033756">
    <property type="entry name" value="YlxH/NBP35"/>
</dbReference>
<comment type="function">
    <text evidence="7">Binds and transfers iron-sulfur (Fe-S) clusters to target apoproteins. Can hydrolyze ATP.</text>
</comment>
<evidence type="ECO:0000313" key="9">
    <source>
        <dbReference type="Proteomes" id="UP001156601"/>
    </source>
</evidence>